<dbReference type="InterPro" id="IPR004045">
    <property type="entry name" value="Glutathione_S-Trfase_N"/>
</dbReference>
<evidence type="ECO:0000313" key="7">
    <source>
        <dbReference type="Proteomes" id="UP001228905"/>
    </source>
</evidence>
<dbReference type="InterPro" id="IPR040079">
    <property type="entry name" value="Glutathione_S-Trfase"/>
</dbReference>
<sequence>MKLYDSFRAPNPRRVRWFMAEKGIDDIEIVNLDVFKGEHRAPDYLAKTGLPNVPALEIDEETTITESVAICRYLESVYPEPNLFGVDAKETAVIEMWTRRAELMLSNPLMMTVRHSHPALAALEKQIPEIADSNRAAATRVLKFFDRRLAESAYIAADRITMADILAATAIDFSRMAKFSVPEEFEHVRHWYEGMLARPAAKAGVS</sequence>
<dbReference type="PROSITE" id="PS50404">
    <property type="entry name" value="GST_NTER"/>
    <property type="match status" value="1"/>
</dbReference>
<evidence type="ECO:0000256" key="2">
    <source>
        <dbReference type="ARBA" id="ARBA00022679"/>
    </source>
</evidence>
<dbReference type="Gene3D" id="3.40.30.10">
    <property type="entry name" value="Glutaredoxin"/>
    <property type="match status" value="1"/>
</dbReference>
<dbReference type="Pfam" id="PF00043">
    <property type="entry name" value="GST_C"/>
    <property type="match status" value="1"/>
</dbReference>
<dbReference type="SUPFAM" id="SSF52833">
    <property type="entry name" value="Thioredoxin-like"/>
    <property type="match status" value="1"/>
</dbReference>
<dbReference type="PANTHER" id="PTHR43900">
    <property type="entry name" value="GLUTATHIONE S-TRANSFERASE RHO"/>
    <property type="match status" value="1"/>
</dbReference>
<dbReference type="CDD" id="cd03051">
    <property type="entry name" value="GST_N_GTT2_like"/>
    <property type="match status" value="1"/>
</dbReference>
<dbReference type="SFLD" id="SFLDS00019">
    <property type="entry name" value="Glutathione_Transferase_(cytos"/>
    <property type="match status" value="1"/>
</dbReference>
<evidence type="ECO:0000256" key="1">
    <source>
        <dbReference type="ARBA" id="ARBA00012452"/>
    </source>
</evidence>
<dbReference type="PANTHER" id="PTHR43900:SF3">
    <property type="entry name" value="GLUTATHIONE S-TRANSFERASE RHO"/>
    <property type="match status" value="1"/>
</dbReference>
<keyword evidence="7" id="KW-1185">Reference proteome</keyword>
<evidence type="ECO:0000259" key="4">
    <source>
        <dbReference type="PROSITE" id="PS50404"/>
    </source>
</evidence>
<dbReference type="EMBL" id="JAUSVS010000002">
    <property type="protein sequence ID" value="MDQ0463652.1"/>
    <property type="molecule type" value="Genomic_DNA"/>
</dbReference>
<dbReference type="SUPFAM" id="SSF47616">
    <property type="entry name" value="GST C-terminal domain-like"/>
    <property type="match status" value="1"/>
</dbReference>
<dbReference type="SFLD" id="SFLDG00358">
    <property type="entry name" value="Main_(cytGST)"/>
    <property type="match status" value="1"/>
</dbReference>
<dbReference type="InterPro" id="IPR004046">
    <property type="entry name" value="GST_C"/>
</dbReference>
<name>A0ABU0IRT7_9CAUL</name>
<protein>
    <recommendedName>
        <fullName evidence="1">glutathione transferase</fullName>
        <ecNumber evidence="1">2.5.1.18</ecNumber>
    </recommendedName>
</protein>
<feature type="domain" description="GST N-terminal" evidence="4">
    <location>
        <begin position="1"/>
        <end position="82"/>
    </location>
</feature>
<gene>
    <name evidence="6" type="ORF">QO010_001423</name>
</gene>
<dbReference type="InterPro" id="IPR036282">
    <property type="entry name" value="Glutathione-S-Trfase_C_sf"/>
</dbReference>
<dbReference type="InterPro" id="IPR034345">
    <property type="entry name" value="Gtt2-like_N"/>
</dbReference>
<comment type="similarity">
    <text evidence="3">Belongs to the GST superfamily.</text>
</comment>
<dbReference type="RefSeq" id="WP_307347757.1">
    <property type="nucleotide sequence ID" value="NZ_JAUSVS010000002.1"/>
</dbReference>
<dbReference type="InterPro" id="IPR036249">
    <property type="entry name" value="Thioredoxin-like_sf"/>
</dbReference>
<evidence type="ECO:0000313" key="6">
    <source>
        <dbReference type="EMBL" id="MDQ0463652.1"/>
    </source>
</evidence>
<dbReference type="Proteomes" id="UP001228905">
    <property type="component" value="Unassembled WGS sequence"/>
</dbReference>
<dbReference type="InterPro" id="IPR010987">
    <property type="entry name" value="Glutathione-S-Trfase_C-like"/>
</dbReference>
<organism evidence="6 7">
    <name type="scientific">Caulobacter ginsengisoli</name>
    <dbReference type="NCBI Taxonomy" id="400775"/>
    <lineage>
        <taxon>Bacteria</taxon>
        <taxon>Pseudomonadati</taxon>
        <taxon>Pseudomonadota</taxon>
        <taxon>Alphaproteobacteria</taxon>
        <taxon>Caulobacterales</taxon>
        <taxon>Caulobacteraceae</taxon>
        <taxon>Caulobacter</taxon>
    </lineage>
</organism>
<feature type="domain" description="GST C-terminal" evidence="5">
    <location>
        <begin position="87"/>
        <end position="206"/>
    </location>
</feature>
<evidence type="ECO:0000256" key="3">
    <source>
        <dbReference type="RuleBase" id="RU003494"/>
    </source>
</evidence>
<keyword evidence="2" id="KW-0808">Transferase</keyword>
<dbReference type="PROSITE" id="PS50405">
    <property type="entry name" value="GST_CTER"/>
    <property type="match status" value="1"/>
</dbReference>
<comment type="caution">
    <text evidence="6">The sequence shown here is derived from an EMBL/GenBank/DDBJ whole genome shotgun (WGS) entry which is preliminary data.</text>
</comment>
<reference evidence="6 7" key="1">
    <citation type="submission" date="2023-07" db="EMBL/GenBank/DDBJ databases">
        <title>Genomic Encyclopedia of Type Strains, Phase IV (KMG-IV): sequencing the most valuable type-strain genomes for metagenomic binning, comparative biology and taxonomic classification.</title>
        <authorList>
            <person name="Goeker M."/>
        </authorList>
    </citation>
    <scope>NUCLEOTIDE SEQUENCE [LARGE SCALE GENOMIC DNA]</scope>
    <source>
        <strain evidence="6 7">DSM 18695</strain>
    </source>
</reference>
<dbReference type="Gene3D" id="1.20.1050.10">
    <property type="match status" value="1"/>
</dbReference>
<dbReference type="EC" id="2.5.1.18" evidence="1"/>
<accession>A0ABU0IRT7</accession>
<proteinExistence type="inferred from homology"/>
<dbReference type="Pfam" id="PF02798">
    <property type="entry name" value="GST_N"/>
    <property type="match status" value="1"/>
</dbReference>
<evidence type="ECO:0000259" key="5">
    <source>
        <dbReference type="PROSITE" id="PS50405"/>
    </source>
</evidence>